<evidence type="ECO:0000313" key="2">
    <source>
        <dbReference type="Proteomes" id="UP000590749"/>
    </source>
</evidence>
<gene>
    <name evidence="1" type="ORF">FHR83_006792</name>
</gene>
<organism evidence="1 2">
    <name type="scientific">Actinoplanes campanulatus</name>
    <dbReference type="NCBI Taxonomy" id="113559"/>
    <lineage>
        <taxon>Bacteria</taxon>
        <taxon>Bacillati</taxon>
        <taxon>Actinomycetota</taxon>
        <taxon>Actinomycetes</taxon>
        <taxon>Micromonosporales</taxon>
        <taxon>Micromonosporaceae</taxon>
        <taxon>Actinoplanes</taxon>
    </lineage>
</organism>
<dbReference type="AlphaFoldDB" id="A0A7W5FHX1"/>
<dbReference type="Proteomes" id="UP000590749">
    <property type="component" value="Unassembled WGS sequence"/>
</dbReference>
<accession>A0A7W5FHX1</accession>
<name>A0A7W5FHX1_9ACTN</name>
<reference evidence="1 2" key="1">
    <citation type="submission" date="2020-08" db="EMBL/GenBank/DDBJ databases">
        <title>Genomic Encyclopedia of Type Strains, Phase III (KMG-III): the genomes of soil and plant-associated and newly described type strains.</title>
        <authorList>
            <person name="Whitman W."/>
        </authorList>
    </citation>
    <scope>NUCLEOTIDE SEQUENCE [LARGE SCALE GENOMIC DNA]</scope>
    <source>
        <strain evidence="1 2">CECT 3287</strain>
    </source>
</reference>
<keyword evidence="2" id="KW-1185">Reference proteome</keyword>
<sequence length="158" mass="16688">MQLVDVLDLLQRLFVAAQHPDVADVRLYGEGTPQSPAGVAVKDTRGGSTYLWGTTWRGETPVDLPEVLPPPKLGAQRIAVLAVKLLDAARPAELKAWRLVALPDLGPTDARGVAPAGVGLVAADGSRFLLRATHGGSQTGDPAEDPHPEWRVPEALAI</sequence>
<dbReference type="EMBL" id="JACHXF010000017">
    <property type="protein sequence ID" value="MBB3099086.1"/>
    <property type="molecule type" value="Genomic_DNA"/>
</dbReference>
<proteinExistence type="predicted"/>
<dbReference type="RefSeq" id="WP_183225162.1">
    <property type="nucleotide sequence ID" value="NZ_BMPW01000020.1"/>
</dbReference>
<evidence type="ECO:0000313" key="1">
    <source>
        <dbReference type="EMBL" id="MBB3099086.1"/>
    </source>
</evidence>
<comment type="caution">
    <text evidence="1">The sequence shown here is derived from an EMBL/GenBank/DDBJ whole genome shotgun (WGS) entry which is preliminary data.</text>
</comment>
<protein>
    <submittedName>
        <fullName evidence="1">Uncharacterized protein</fullName>
    </submittedName>
</protein>